<accession>A0A9R1C744</accession>
<feature type="compositionally biased region" description="Polar residues" evidence="1">
    <location>
        <begin position="63"/>
        <end position="72"/>
    </location>
</feature>
<keyword evidence="3" id="KW-1185">Reference proteome</keyword>
<dbReference type="GeneID" id="72468146"/>
<gene>
    <name evidence="2" type="ORF">PRLR5076_00900</name>
</gene>
<dbReference type="RefSeq" id="WP_223927487.1">
    <property type="nucleotide sequence ID" value="NZ_BPTU01000003.1"/>
</dbReference>
<protein>
    <submittedName>
        <fullName evidence="2">Uncharacterized protein</fullName>
    </submittedName>
</protein>
<name>A0A9R1C744_9BACT</name>
<feature type="region of interest" description="Disordered" evidence="1">
    <location>
        <begin position="39"/>
        <end position="72"/>
    </location>
</feature>
<dbReference type="Proteomes" id="UP000825483">
    <property type="component" value="Unassembled WGS sequence"/>
</dbReference>
<dbReference type="AlphaFoldDB" id="A0A9R1C744"/>
<sequence>MAEKNSEVKPYIKPTTVVVRLNVSSSILDFDMMGRSKGSTKAAAWGKGNNFDEEEEETPVGTVGSNKSLWDD</sequence>
<evidence type="ECO:0000256" key="1">
    <source>
        <dbReference type="SAM" id="MobiDB-lite"/>
    </source>
</evidence>
<evidence type="ECO:0000313" key="3">
    <source>
        <dbReference type="Proteomes" id="UP000825483"/>
    </source>
</evidence>
<comment type="caution">
    <text evidence="2">The sequence shown here is derived from an EMBL/GenBank/DDBJ whole genome shotgun (WGS) entry which is preliminary data.</text>
</comment>
<reference evidence="2" key="1">
    <citation type="journal article" date="2022" name="Int. J. Syst. Evol. Microbiol.">
        <title>Prevotella lacticifex sp. nov., isolated from the rumen of cows.</title>
        <authorList>
            <person name="Shinkai T."/>
            <person name="Ikeyama N."/>
            <person name="Kumagai M."/>
            <person name="Ohmori H."/>
            <person name="Sakamoto M."/>
            <person name="Ohkuma M."/>
            <person name="Mitsumori M."/>
        </authorList>
    </citation>
    <scope>NUCLEOTIDE SEQUENCE</scope>
    <source>
        <strain evidence="2">R5076</strain>
    </source>
</reference>
<organism evidence="2 3">
    <name type="scientific">Prevotella lacticifex</name>
    <dbReference type="NCBI Taxonomy" id="2854755"/>
    <lineage>
        <taxon>Bacteria</taxon>
        <taxon>Pseudomonadati</taxon>
        <taxon>Bacteroidota</taxon>
        <taxon>Bacteroidia</taxon>
        <taxon>Bacteroidales</taxon>
        <taxon>Prevotellaceae</taxon>
        <taxon>Prevotella</taxon>
    </lineage>
</organism>
<proteinExistence type="predicted"/>
<dbReference type="EMBL" id="BPUB01000001">
    <property type="protein sequence ID" value="GJG57239.1"/>
    <property type="molecule type" value="Genomic_DNA"/>
</dbReference>
<evidence type="ECO:0000313" key="2">
    <source>
        <dbReference type="EMBL" id="GJG57239.1"/>
    </source>
</evidence>